<evidence type="ECO:0000256" key="7">
    <source>
        <dbReference type="ARBA" id="ARBA00050038"/>
    </source>
</evidence>
<dbReference type="GO" id="GO:0004045">
    <property type="term" value="F:peptidyl-tRNA hydrolase activity"/>
    <property type="evidence" value="ECO:0007669"/>
    <property type="project" value="UniProtKB-UniRule"/>
</dbReference>
<dbReference type="GO" id="GO:0005737">
    <property type="term" value="C:cytoplasm"/>
    <property type="evidence" value="ECO:0007669"/>
    <property type="project" value="UniProtKB-SubCell"/>
</dbReference>
<comment type="catalytic activity">
    <reaction evidence="6 8 9">
        <text>an N-acyl-L-alpha-aminoacyl-tRNA + H2O = an N-acyl-L-amino acid + a tRNA + H(+)</text>
        <dbReference type="Rhea" id="RHEA:54448"/>
        <dbReference type="Rhea" id="RHEA-COMP:10123"/>
        <dbReference type="Rhea" id="RHEA-COMP:13883"/>
        <dbReference type="ChEBI" id="CHEBI:15377"/>
        <dbReference type="ChEBI" id="CHEBI:15378"/>
        <dbReference type="ChEBI" id="CHEBI:59874"/>
        <dbReference type="ChEBI" id="CHEBI:78442"/>
        <dbReference type="ChEBI" id="CHEBI:138191"/>
        <dbReference type="EC" id="3.1.1.29"/>
    </reaction>
</comment>
<evidence type="ECO:0000256" key="5">
    <source>
        <dbReference type="ARBA" id="ARBA00038063"/>
    </source>
</evidence>
<comment type="subcellular location">
    <subcellularLocation>
        <location evidence="8">Cytoplasm</location>
    </subcellularLocation>
</comment>
<sequence length="188" mass="20657">MYLVIGLGNIGKEYDKTRHNAGFDAIDILAKEYKLGIDREKFKGLYGEVRIGMEKVILLKPSTYMNLSGDSVILASDYFNIPSQNIIVLYDDISLDEGRVRIRAKGSAGGHNGIKDIIKKIGTDDFPRIKIGVGAPRGELVSHVLGRFSKEGRAKVEGVLNVCPEIVKTIISEGVPEAMNKYNGFIAE</sequence>
<feature type="site" description="Discriminates between blocked and unblocked aminoacyl-tRNA" evidence="8">
    <location>
        <position position="9"/>
    </location>
</feature>
<comment type="function">
    <text evidence="8">Hydrolyzes ribosome-free peptidyl-tRNAs (with 1 or more amino acids incorporated), which drop off the ribosome during protein synthesis, or as a result of ribosome stalling.</text>
</comment>
<comment type="similarity">
    <text evidence="5 8 10">Belongs to the PTH family.</text>
</comment>
<comment type="function">
    <text evidence="8">Catalyzes the release of premature peptidyl moieties from peptidyl-tRNA molecules trapped in stalled 50S ribosomal subunits, and thus maintains levels of free tRNAs and 50S ribosomes.</text>
</comment>
<evidence type="ECO:0000313" key="11">
    <source>
        <dbReference type="EMBL" id="VTQ95432.1"/>
    </source>
</evidence>
<dbReference type="Proteomes" id="UP000308489">
    <property type="component" value="Chromosome 1"/>
</dbReference>
<dbReference type="GO" id="GO:0000049">
    <property type="term" value="F:tRNA binding"/>
    <property type="evidence" value="ECO:0007669"/>
    <property type="project" value="UniProtKB-UniRule"/>
</dbReference>
<dbReference type="RefSeq" id="WP_138211022.1">
    <property type="nucleotide sequence ID" value="NZ_CBCRUQ010000006.1"/>
</dbReference>
<dbReference type="CDD" id="cd00462">
    <property type="entry name" value="PTH"/>
    <property type="match status" value="1"/>
</dbReference>
<keyword evidence="8" id="KW-0963">Cytoplasm</keyword>
<dbReference type="Gene3D" id="3.40.50.1470">
    <property type="entry name" value="Peptidyl-tRNA hydrolase"/>
    <property type="match status" value="1"/>
</dbReference>
<dbReference type="InterPro" id="IPR018171">
    <property type="entry name" value="Pept_tRNA_hydro_CS"/>
</dbReference>
<dbReference type="KEGG" id="hhw:NCTC503_02521"/>
<name>A0A4U9RSV2_HATHI</name>
<evidence type="ECO:0000256" key="4">
    <source>
        <dbReference type="ARBA" id="ARBA00022884"/>
    </source>
</evidence>
<feature type="binding site" evidence="8">
    <location>
        <position position="64"/>
    </location>
    <ligand>
        <name>tRNA</name>
        <dbReference type="ChEBI" id="CHEBI:17843"/>
    </ligand>
</feature>
<keyword evidence="3 8" id="KW-0378">Hydrolase</keyword>
<reference evidence="11 12" key="1">
    <citation type="submission" date="2019-05" db="EMBL/GenBank/DDBJ databases">
        <authorList>
            <consortium name="Pathogen Informatics"/>
        </authorList>
    </citation>
    <scope>NUCLEOTIDE SEQUENCE [LARGE SCALE GENOMIC DNA]</scope>
    <source>
        <strain evidence="11 12">NCTC503</strain>
    </source>
</reference>
<feature type="binding site" evidence="8">
    <location>
        <position position="14"/>
    </location>
    <ligand>
        <name>tRNA</name>
        <dbReference type="ChEBI" id="CHEBI:17843"/>
    </ligand>
</feature>
<protein>
    <recommendedName>
        <fullName evidence="7 8">Peptidyl-tRNA hydrolase</fullName>
        <shortName evidence="8">Pth</shortName>
        <ecNumber evidence="1 8">3.1.1.29</ecNumber>
    </recommendedName>
</protein>
<keyword evidence="12" id="KW-1185">Reference proteome</keyword>
<dbReference type="EC" id="3.1.1.29" evidence="1 8"/>
<feature type="binding site" evidence="8">
    <location>
        <position position="66"/>
    </location>
    <ligand>
        <name>tRNA</name>
        <dbReference type="ChEBI" id="CHEBI:17843"/>
    </ligand>
</feature>
<keyword evidence="4 8" id="KW-0694">RNA-binding</keyword>
<evidence type="ECO:0000256" key="10">
    <source>
        <dbReference type="RuleBase" id="RU004320"/>
    </source>
</evidence>
<dbReference type="OrthoDB" id="9800507at2"/>
<feature type="active site" description="Proton acceptor" evidence="8">
    <location>
        <position position="19"/>
    </location>
</feature>
<evidence type="ECO:0000256" key="1">
    <source>
        <dbReference type="ARBA" id="ARBA00013260"/>
    </source>
</evidence>
<evidence type="ECO:0000256" key="3">
    <source>
        <dbReference type="ARBA" id="ARBA00022801"/>
    </source>
</evidence>
<dbReference type="FunFam" id="3.40.50.1470:FF:000001">
    <property type="entry name" value="Peptidyl-tRNA hydrolase"/>
    <property type="match status" value="1"/>
</dbReference>
<dbReference type="GO" id="GO:0006515">
    <property type="term" value="P:protein quality control for misfolded or incompletely synthesized proteins"/>
    <property type="evidence" value="ECO:0007669"/>
    <property type="project" value="UniProtKB-UniRule"/>
</dbReference>
<dbReference type="PANTHER" id="PTHR17224:SF1">
    <property type="entry name" value="PEPTIDYL-TRNA HYDROLASE"/>
    <property type="match status" value="1"/>
</dbReference>
<evidence type="ECO:0000256" key="2">
    <source>
        <dbReference type="ARBA" id="ARBA00022555"/>
    </source>
</evidence>
<evidence type="ECO:0000256" key="9">
    <source>
        <dbReference type="RuleBase" id="RU000673"/>
    </source>
</evidence>
<accession>A0A4U9RSV2</accession>
<dbReference type="NCBIfam" id="TIGR00447">
    <property type="entry name" value="pth"/>
    <property type="match status" value="1"/>
</dbReference>
<organism evidence="11 12">
    <name type="scientific">Hathewaya histolytica</name>
    <name type="common">Clostridium histolyticum</name>
    <dbReference type="NCBI Taxonomy" id="1498"/>
    <lineage>
        <taxon>Bacteria</taxon>
        <taxon>Bacillati</taxon>
        <taxon>Bacillota</taxon>
        <taxon>Clostridia</taxon>
        <taxon>Eubacteriales</taxon>
        <taxon>Clostridiaceae</taxon>
        <taxon>Hathewaya</taxon>
    </lineage>
</organism>
<dbReference type="GO" id="GO:0072344">
    <property type="term" value="P:rescue of stalled ribosome"/>
    <property type="evidence" value="ECO:0007669"/>
    <property type="project" value="UniProtKB-UniRule"/>
</dbReference>
<evidence type="ECO:0000256" key="6">
    <source>
        <dbReference type="ARBA" id="ARBA00048707"/>
    </source>
</evidence>
<feature type="site" description="Stabilizes the basic form of H active site to accept a proton" evidence="8">
    <location>
        <position position="91"/>
    </location>
</feature>
<dbReference type="PANTHER" id="PTHR17224">
    <property type="entry name" value="PEPTIDYL-TRNA HYDROLASE"/>
    <property type="match status" value="1"/>
</dbReference>
<dbReference type="Pfam" id="PF01195">
    <property type="entry name" value="Pept_tRNA_hydro"/>
    <property type="match status" value="1"/>
</dbReference>
<gene>
    <name evidence="8 11" type="primary">pth</name>
    <name evidence="11" type="ORF">NCTC503_02521</name>
</gene>
<comment type="subunit">
    <text evidence="8">Monomer.</text>
</comment>
<evidence type="ECO:0000313" key="12">
    <source>
        <dbReference type="Proteomes" id="UP000308489"/>
    </source>
</evidence>
<evidence type="ECO:0000256" key="8">
    <source>
        <dbReference type="HAMAP-Rule" id="MF_00083"/>
    </source>
</evidence>
<dbReference type="AlphaFoldDB" id="A0A4U9RSV2"/>
<dbReference type="PROSITE" id="PS01196">
    <property type="entry name" value="PEPT_TRNA_HYDROL_2"/>
    <property type="match status" value="1"/>
</dbReference>
<proteinExistence type="inferred from homology"/>
<dbReference type="InterPro" id="IPR036416">
    <property type="entry name" value="Pept_tRNA_hydro_sf"/>
</dbReference>
<feature type="binding site" evidence="8">
    <location>
        <position position="112"/>
    </location>
    <ligand>
        <name>tRNA</name>
        <dbReference type="ChEBI" id="CHEBI:17843"/>
    </ligand>
</feature>
<dbReference type="HAMAP" id="MF_00083">
    <property type="entry name" value="Pept_tRNA_hydro_bact"/>
    <property type="match status" value="1"/>
</dbReference>
<dbReference type="PROSITE" id="PS01195">
    <property type="entry name" value="PEPT_TRNA_HYDROL_1"/>
    <property type="match status" value="1"/>
</dbReference>
<dbReference type="SUPFAM" id="SSF53178">
    <property type="entry name" value="Peptidyl-tRNA hydrolase-like"/>
    <property type="match status" value="1"/>
</dbReference>
<dbReference type="InterPro" id="IPR001328">
    <property type="entry name" value="Pept_tRNA_hydro"/>
</dbReference>
<keyword evidence="2 8" id="KW-0820">tRNA-binding</keyword>
<dbReference type="EMBL" id="LR590481">
    <property type="protein sequence ID" value="VTQ95432.1"/>
    <property type="molecule type" value="Genomic_DNA"/>
</dbReference>